<gene>
    <name evidence="2" type="ORF">RHGRI_025516</name>
</gene>
<protein>
    <submittedName>
        <fullName evidence="2">Uncharacterized protein</fullName>
    </submittedName>
</protein>
<dbReference type="EMBL" id="JACTNZ010000009">
    <property type="protein sequence ID" value="KAG5530580.1"/>
    <property type="molecule type" value="Genomic_DNA"/>
</dbReference>
<evidence type="ECO:0000313" key="2">
    <source>
        <dbReference type="EMBL" id="KAG5530580.1"/>
    </source>
</evidence>
<comment type="caution">
    <text evidence="2">The sequence shown here is derived from an EMBL/GenBank/DDBJ whole genome shotgun (WGS) entry which is preliminary data.</text>
</comment>
<organism evidence="2 3">
    <name type="scientific">Rhododendron griersonianum</name>
    <dbReference type="NCBI Taxonomy" id="479676"/>
    <lineage>
        <taxon>Eukaryota</taxon>
        <taxon>Viridiplantae</taxon>
        <taxon>Streptophyta</taxon>
        <taxon>Embryophyta</taxon>
        <taxon>Tracheophyta</taxon>
        <taxon>Spermatophyta</taxon>
        <taxon>Magnoliopsida</taxon>
        <taxon>eudicotyledons</taxon>
        <taxon>Gunneridae</taxon>
        <taxon>Pentapetalae</taxon>
        <taxon>asterids</taxon>
        <taxon>Ericales</taxon>
        <taxon>Ericaceae</taxon>
        <taxon>Ericoideae</taxon>
        <taxon>Rhodoreae</taxon>
        <taxon>Rhododendron</taxon>
    </lineage>
</organism>
<reference evidence="2" key="1">
    <citation type="submission" date="2020-08" db="EMBL/GenBank/DDBJ databases">
        <title>Plant Genome Project.</title>
        <authorList>
            <person name="Zhang R.-G."/>
        </authorList>
    </citation>
    <scope>NUCLEOTIDE SEQUENCE</scope>
    <source>
        <strain evidence="2">WSP0</strain>
        <tissue evidence="2">Leaf</tissue>
    </source>
</reference>
<name>A0AAV6IUS5_9ERIC</name>
<feature type="region of interest" description="Disordered" evidence="1">
    <location>
        <begin position="1"/>
        <end position="101"/>
    </location>
</feature>
<dbReference type="Proteomes" id="UP000823749">
    <property type="component" value="Chromosome 9"/>
</dbReference>
<accession>A0AAV6IUS5</accession>
<feature type="compositionally biased region" description="Basic and acidic residues" evidence="1">
    <location>
        <begin position="41"/>
        <end position="62"/>
    </location>
</feature>
<keyword evidence="3" id="KW-1185">Reference proteome</keyword>
<evidence type="ECO:0000313" key="3">
    <source>
        <dbReference type="Proteomes" id="UP000823749"/>
    </source>
</evidence>
<evidence type="ECO:0000256" key="1">
    <source>
        <dbReference type="SAM" id="MobiDB-lite"/>
    </source>
</evidence>
<feature type="compositionally biased region" description="Basic and acidic residues" evidence="1">
    <location>
        <begin position="70"/>
        <end position="84"/>
    </location>
</feature>
<proteinExistence type="predicted"/>
<feature type="compositionally biased region" description="Acidic residues" evidence="1">
    <location>
        <begin position="31"/>
        <end position="40"/>
    </location>
</feature>
<dbReference type="AlphaFoldDB" id="A0AAV6IUS5"/>
<sequence>MTVNGRRYNVRVVEEETFSTVTSTYQVSNPEAEEEDDEVDKTEGDRNASRKKNGDLMDDMEKQNTSYSDDLAKRGDKEAKKGDNNDINCSHQSELEKEPTLERALIQEETVGTMSEANKYPFVLPKSAVLGNIEDGEGFNEESTNSIHGLDSIVPDSQSPWSDDGHDSVSNRFQVQNIEAQKAEADDIEEYVMMMLAEVSLR</sequence>